<dbReference type="EMBL" id="JAIWYP010000009">
    <property type="protein sequence ID" value="KAH3777673.1"/>
    <property type="molecule type" value="Genomic_DNA"/>
</dbReference>
<comment type="caution">
    <text evidence="2">The sequence shown here is derived from an EMBL/GenBank/DDBJ whole genome shotgun (WGS) entry which is preliminary data.</text>
</comment>
<proteinExistence type="predicted"/>
<dbReference type="AlphaFoldDB" id="A0A9D4EE61"/>
<name>A0A9D4EE61_DREPO</name>
<sequence length="68" mass="8091">MKSELETYLLRNRSTTYSTTGLSPAEMLFRRKIRTKLPDIAEHRILDDEERDRESERKCKGKIYGDNK</sequence>
<organism evidence="2 3">
    <name type="scientific">Dreissena polymorpha</name>
    <name type="common">Zebra mussel</name>
    <name type="synonym">Mytilus polymorpha</name>
    <dbReference type="NCBI Taxonomy" id="45954"/>
    <lineage>
        <taxon>Eukaryota</taxon>
        <taxon>Metazoa</taxon>
        <taxon>Spiralia</taxon>
        <taxon>Lophotrochozoa</taxon>
        <taxon>Mollusca</taxon>
        <taxon>Bivalvia</taxon>
        <taxon>Autobranchia</taxon>
        <taxon>Heteroconchia</taxon>
        <taxon>Euheterodonta</taxon>
        <taxon>Imparidentia</taxon>
        <taxon>Neoheterodontei</taxon>
        <taxon>Myida</taxon>
        <taxon>Dreissenoidea</taxon>
        <taxon>Dreissenidae</taxon>
        <taxon>Dreissena</taxon>
    </lineage>
</organism>
<reference evidence="2" key="2">
    <citation type="submission" date="2020-11" db="EMBL/GenBank/DDBJ databases">
        <authorList>
            <person name="McCartney M.A."/>
            <person name="Auch B."/>
            <person name="Kono T."/>
            <person name="Mallez S."/>
            <person name="Becker A."/>
            <person name="Gohl D.M."/>
            <person name="Silverstein K.A.T."/>
            <person name="Koren S."/>
            <person name="Bechman K.B."/>
            <person name="Herman A."/>
            <person name="Abrahante J.E."/>
            <person name="Garbe J."/>
        </authorList>
    </citation>
    <scope>NUCLEOTIDE SEQUENCE</scope>
    <source>
        <strain evidence="2">Duluth1</strain>
        <tissue evidence="2">Whole animal</tissue>
    </source>
</reference>
<dbReference type="Proteomes" id="UP000828390">
    <property type="component" value="Unassembled WGS sequence"/>
</dbReference>
<feature type="region of interest" description="Disordered" evidence="1">
    <location>
        <begin position="48"/>
        <end position="68"/>
    </location>
</feature>
<gene>
    <name evidence="2" type="ORF">DPMN_179121</name>
</gene>
<evidence type="ECO:0000256" key="1">
    <source>
        <dbReference type="SAM" id="MobiDB-lite"/>
    </source>
</evidence>
<protein>
    <submittedName>
        <fullName evidence="2">Uncharacterized protein</fullName>
    </submittedName>
</protein>
<accession>A0A9D4EE61</accession>
<reference evidence="2" key="1">
    <citation type="journal article" date="2019" name="bioRxiv">
        <title>The Genome of the Zebra Mussel, Dreissena polymorpha: A Resource for Invasive Species Research.</title>
        <authorList>
            <person name="McCartney M.A."/>
            <person name="Auch B."/>
            <person name="Kono T."/>
            <person name="Mallez S."/>
            <person name="Zhang Y."/>
            <person name="Obille A."/>
            <person name="Becker A."/>
            <person name="Abrahante J.E."/>
            <person name="Garbe J."/>
            <person name="Badalamenti J.P."/>
            <person name="Herman A."/>
            <person name="Mangelson H."/>
            <person name="Liachko I."/>
            <person name="Sullivan S."/>
            <person name="Sone E.D."/>
            <person name="Koren S."/>
            <person name="Silverstein K.A.T."/>
            <person name="Beckman K.B."/>
            <person name="Gohl D.M."/>
        </authorList>
    </citation>
    <scope>NUCLEOTIDE SEQUENCE</scope>
    <source>
        <strain evidence="2">Duluth1</strain>
        <tissue evidence="2">Whole animal</tissue>
    </source>
</reference>
<evidence type="ECO:0000313" key="3">
    <source>
        <dbReference type="Proteomes" id="UP000828390"/>
    </source>
</evidence>
<keyword evidence="3" id="KW-1185">Reference proteome</keyword>
<evidence type="ECO:0000313" key="2">
    <source>
        <dbReference type="EMBL" id="KAH3777673.1"/>
    </source>
</evidence>